<protein>
    <submittedName>
        <fullName evidence="1">Uncharacterized protein</fullName>
    </submittedName>
</protein>
<sequence>MWGYIQTPSPLFWASLDLSELTSRAFNEMKHSLWFPHLNYLQKSQIACVIHTYIATPKDSTEKKGLTPELLFSHFQVMDKDQLATSCNFD</sequence>
<comment type="caution">
    <text evidence="1">The sequence shown here is derived from an EMBL/GenBank/DDBJ whole genome shotgun (WGS) entry which is preliminary data.</text>
</comment>
<name>A0A0L6VJ22_9BASI</name>
<accession>A0A0L6VJ22</accession>
<reference evidence="1 2" key="1">
    <citation type="submission" date="2015-08" db="EMBL/GenBank/DDBJ databases">
        <title>Next Generation Sequencing and Analysis of the Genome of Puccinia sorghi L Schw, the Causal Agent of Maize Common Rust.</title>
        <authorList>
            <person name="Rochi L."/>
            <person name="Burguener G."/>
            <person name="Darino M."/>
            <person name="Turjanski A."/>
            <person name="Kreff E."/>
            <person name="Dieguez M.J."/>
            <person name="Sacco F."/>
        </authorList>
    </citation>
    <scope>NUCLEOTIDE SEQUENCE [LARGE SCALE GENOMIC DNA]</scope>
    <source>
        <strain evidence="1 2">RO10H11247</strain>
    </source>
</reference>
<dbReference type="Proteomes" id="UP000037035">
    <property type="component" value="Unassembled WGS sequence"/>
</dbReference>
<gene>
    <name evidence="1" type="ORF">VP01_1609g14</name>
</gene>
<evidence type="ECO:0000313" key="1">
    <source>
        <dbReference type="EMBL" id="KNZ60120.1"/>
    </source>
</evidence>
<dbReference type="AlphaFoldDB" id="A0A0L6VJ22"/>
<proteinExistence type="predicted"/>
<keyword evidence="2" id="KW-1185">Reference proteome</keyword>
<dbReference type="EMBL" id="LAVV01006403">
    <property type="protein sequence ID" value="KNZ60120.1"/>
    <property type="molecule type" value="Genomic_DNA"/>
</dbReference>
<organism evidence="1 2">
    <name type="scientific">Puccinia sorghi</name>
    <dbReference type="NCBI Taxonomy" id="27349"/>
    <lineage>
        <taxon>Eukaryota</taxon>
        <taxon>Fungi</taxon>
        <taxon>Dikarya</taxon>
        <taxon>Basidiomycota</taxon>
        <taxon>Pucciniomycotina</taxon>
        <taxon>Pucciniomycetes</taxon>
        <taxon>Pucciniales</taxon>
        <taxon>Pucciniaceae</taxon>
        <taxon>Puccinia</taxon>
    </lineage>
</organism>
<evidence type="ECO:0000313" key="2">
    <source>
        <dbReference type="Proteomes" id="UP000037035"/>
    </source>
</evidence>
<dbReference type="VEuPathDB" id="FungiDB:VP01_1609g14"/>